<dbReference type="RefSeq" id="WP_218729416.1">
    <property type="nucleotide sequence ID" value="NZ_CP118848.1"/>
</dbReference>
<feature type="domain" description="ABC transporter" evidence="7">
    <location>
        <begin position="323"/>
        <end position="536"/>
    </location>
</feature>
<dbReference type="Proteomes" id="UP001223261">
    <property type="component" value="Chromosome"/>
</dbReference>
<dbReference type="PROSITE" id="PS50893">
    <property type="entry name" value="ABC_TRANSPORTER_2"/>
    <property type="match status" value="1"/>
</dbReference>
<dbReference type="GO" id="GO:0015421">
    <property type="term" value="F:ABC-type oligopeptide transporter activity"/>
    <property type="evidence" value="ECO:0007669"/>
    <property type="project" value="TreeGrafter"/>
</dbReference>
<feature type="transmembrane region" description="Helical" evidence="6">
    <location>
        <begin position="147"/>
        <end position="165"/>
    </location>
</feature>
<dbReference type="Pfam" id="PF00005">
    <property type="entry name" value="ABC_tran"/>
    <property type="match status" value="1"/>
</dbReference>
<reference evidence="9" key="1">
    <citation type="journal article" date="2023" name="Antibiotics">
        <title>Prevalence and Molecular Characterization of Methicillin-Resistant Staphylococci (MRS) and Mammaliicocci (MRM) in Dromedary Camels from Algeria: First Detection of SCCmec-mecC Hybrid in Methicillin-Resistant Mammaliicoccus lentus.</title>
        <authorList>
            <person name="Belhout C."/>
            <person name="Boyen F."/>
            <person name="Vereecke N."/>
            <person name="Theuns S."/>
            <person name="Taibi N."/>
            <person name="Stegger M."/>
            <person name="de la Fe-Rodriguez P.Y."/>
            <person name="Bouayad L."/>
            <person name="Elgroud R."/>
            <person name="Butaye P."/>
        </authorList>
    </citation>
    <scope>NUCLEOTIDE SEQUENCE</scope>
    <source>
        <strain evidence="9">7048</strain>
    </source>
</reference>
<dbReference type="EMBL" id="CP118848">
    <property type="protein sequence ID" value="WHI60676.1"/>
    <property type="molecule type" value="Genomic_DNA"/>
</dbReference>
<name>A0AAX3W6I0_MAMLE</name>
<dbReference type="InterPro" id="IPR017871">
    <property type="entry name" value="ABC_transporter-like_CS"/>
</dbReference>
<keyword evidence="9" id="KW-0067">ATP-binding</keyword>
<comment type="subcellular location">
    <subcellularLocation>
        <location evidence="1">Membrane</location>
        <topology evidence="1">Multi-pass membrane protein</topology>
    </subcellularLocation>
</comment>
<evidence type="ECO:0000256" key="2">
    <source>
        <dbReference type="ARBA" id="ARBA00022692"/>
    </source>
</evidence>
<evidence type="ECO:0000259" key="8">
    <source>
        <dbReference type="PROSITE" id="PS50929"/>
    </source>
</evidence>
<gene>
    <name evidence="9" type="ORF">PYH69_03345</name>
</gene>
<protein>
    <submittedName>
        <fullName evidence="9">ABC transporter ATP-binding protein/permease</fullName>
    </submittedName>
</protein>
<evidence type="ECO:0000256" key="1">
    <source>
        <dbReference type="ARBA" id="ARBA00004141"/>
    </source>
</evidence>
<keyword evidence="2 6" id="KW-0812">Transmembrane</keyword>
<dbReference type="InterPro" id="IPR003439">
    <property type="entry name" value="ABC_transporter-like_ATP-bd"/>
</dbReference>
<feature type="transmembrane region" description="Helical" evidence="6">
    <location>
        <begin position="16"/>
        <end position="36"/>
    </location>
</feature>
<dbReference type="GO" id="GO:0016887">
    <property type="term" value="F:ATP hydrolysis activity"/>
    <property type="evidence" value="ECO:0007669"/>
    <property type="project" value="InterPro"/>
</dbReference>
<keyword evidence="9" id="KW-0547">Nucleotide-binding</keyword>
<organism evidence="9 10">
    <name type="scientific">Mammaliicoccus lentus</name>
    <name type="common">Staphylococcus lentus</name>
    <dbReference type="NCBI Taxonomy" id="42858"/>
    <lineage>
        <taxon>Bacteria</taxon>
        <taxon>Bacillati</taxon>
        <taxon>Bacillota</taxon>
        <taxon>Bacilli</taxon>
        <taxon>Bacillales</taxon>
        <taxon>Staphylococcaceae</taxon>
        <taxon>Mammaliicoccus</taxon>
    </lineage>
</organism>
<evidence type="ECO:0000256" key="3">
    <source>
        <dbReference type="ARBA" id="ARBA00022989"/>
    </source>
</evidence>
<feature type="transmembrane region" description="Helical" evidence="6">
    <location>
        <begin position="56"/>
        <end position="73"/>
    </location>
</feature>
<accession>A0AAX3W6I0</accession>
<dbReference type="PROSITE" id="PS50929">
    <property type="entry name" value="ABC_TM1F"/>
    <property type="match status" value="1"/>
</dbReference>
<dbReference type="Pfam" id="PF00664">
    <property type="entry name" value="ABC_membrane"/>
    <property type="match status" value="1"/>
</dbReference>
<sequence length="537" mass="61207">MKELTKYSAQYKPLQILMFLASFLLSLSVVFQNIYLGKIINQMLVVKEGYQQLYQWVFILLAVLLLRATFNYLNQLTGQKLSFNVKKDVRNQLINKDTKRSKLTILTEAVEGIHPFYESYLPQVFKSTLIPVAIVITLLFIHWPAALIMMITAPFIPLFYIVFGLRTRDKAKDQMQSLDQFAKEFIDLTKGLVSLKLFNRTDQTVNKIHKSSTSFRDLTMEILKSAFLSGLMLEFISMLGIGIVALEVGLRLIVFHDVSFLVAVITLLLAPEFYNAIKDLGQAFHTGKQSEGYIEIIEDINKEENEIYKPITINPDMSQEDIITINDVYFSYPEREDFAFSHLNLNIKENMHTAIVGQSGAGKSTLVKLIMNELSPIKGQVQYKKDIKIGYLSQRPYIFSASLEDNVTMFQNYDKQQIEDVLQRVGLIEKVSQLSKGIETKIGDGYEMLSGGEMRRVELARLLLLNPEVVIFDEPTTGLDIKTEQLIVNTVNQFSKEKTIITIAHRQEVLKYADNFIKVNNGDVQVTNSPLKGGQFT</sequence>
<dbReference type="CDD" id="cd03228">
    <property type="entry name" value="ABCC_MRP_Like"/>
    <property type="match status" value="1"/>
</dbReference>
<dbReference type="InterPro" id="IPR003593">
    <property type="entry name" value="AAA+_ATPase"/>
</dbReference>
<dbReference type="InterPro" id="IPR011527">
    <property type="entry name" value="ABC1_TM_dom"/>
</dbReference>
<dbReference type="AlphaFoldDB" id="A0AAX3W6I0"/>
<comment type="function">
    <text evidence="5">May be involved in multidrug export. Transmembrane domains (TMD) form a pore in the cell membrane and the ATP-binding domain (NBD) is responsible for energy generation.</text>
</comment>
<dbReference type="PROSITE" id="PS00211">
    <property type="entry name" value="ABC_TRANSPORTER_1"/>
    <property type="match status" value="1"/>
</dbReference>
<dbReference type="PANTHER" id="PTHR43394:SF1">
    <property type="entry name" value="ATP-BINDING CASSETTE SUB-FAMILY B MEMBER 10, MITOCHONDRIAL"/>
    <property type="match status" value="1"/>
</dbReference>
<feature type="domain" description="ABC transmembrane type-1" evidence="8">
    <location>
        <begin position="16"/>
        <end position="289"/>
    </location>
</feature>
<evidence type="ECO:0000256" key="4">
    <source>
        <dbReference type="ARBA" id="ARBA00023136"/>
    </source>
</evidence>
<dbReference type="GO" id="GO:0005524">
    <property type="term" value="F:ATP binding"/>
    <property type="evidence" value="ECO:0007669"/>
    <property type="project" value="UniProtKB-KW"/>
</dbReference>
<keyword evidence="4 6" id="KW-0472">Membrane</keyword>
<feature type="transmembrane region" description="Helical" evidence="6">
    <location>
        <begin position="252"/>
        <end position="270"/>
    </location>
</feature>
<evidence type="ECO:0000313" key="10">
    <source>
        <dbReference type="Proteomes" id="UP001223261"/>
    </source>
</evidence>
<dbReference type="SMART" id="SM00382">
    <property type="entry name" value="AAA"/>
    <property type="match status" value="1"/>
</dbReference>
<evidence type="ECO:0000256" key="6">
    <source>
        <dbReference type="SAM" id="Phobius"/>
    </source>
</evidence>
<feature type="transmembrane region" description="Helical" evidence="6">
    <location>
        <begin position="226"/>
        <end position="246"/>
    </location>
</feature>
<dbReference type="InterPro" id="IPR039421">
    <property type="entry name" value="Type_1_exporter"/>
</dbReference>
<dbReference type="GO" id="GO:0016020">
    <property type="term" value="C:membrane"/>
    <property type="evidence" value="ECO:0007669"/>
    <property type="project" value="UniProtKB-SubCell"/>
</dbReference>
<proteinExistence type="predicted"/>
<evidence type="ECO:0000256" key="5">
    <source>
        <dbReference type="ARBA" id="ARBA00025074"/>
    </source>
</evidence>
<evidence type="ECO:0000313" key="9">
    <source>
        <dbReference type="EMBL" id="WHI60676.1"/>
    </source>
</evidence>
<dbReference type="CDD" id="cd18584">
    <property type="entry name" value="ABC_6TM_AarD_CydD"/>
    <property type="match status" value="1"/>
</dbReference>
<evidence type="ECO:0000259" key="7">
    <source>
        <dbReference type="PROSITE" id="PS50893"/>
    </source>
</evidence>
<dbReference type="PANTHER" id="PTHR43394">
    <property type="entry name" value="ATP-DEPENDENT PERMEASE MDL1, MITOCHONDRIAL"/>
    <property type="match status" value="1"/>
</dbReference>
<keyword evidence="3 6" id="KW-1133">Transmembrane helix</keyword>